<dbReference type="PANTHER" id="PTHR37292:SF2">
    <property type="entry name" value="DUF262 DOMAIN-CONTAINING PROTEIN"/>
    <property type="match status" value="1"/>
</dbReference>
<reference evidence="2 3" key="1">
    <citation type="submission" date="2020-12" db="EMBL/GenBank/DDBJ databases">
        <authorList>
            <person name="Lu T."/>
            <person name="Wang Q."/>
            <person name="Han X."/>
        </authorList>
    </citation>
    <scope>NUCLEOTIDE SEQUENCE [LARGE SCALE GENOMIC DNA]</scope>
    <source>
        <strain evidence="2 3">WQ 585</strain>
    </source>
</reference>
<evidence type="ECO:0000313" key="2">
    <source>
        <dbReference type="EMBL" id="MBK1781589.1"/>
    </source>
</evidence>
<dbReference type="Pfam" id="PF03235">
    <property type="entry name" value="GmrSD_N"/>
    <property type="match status" value="1"/>
</dbReference>
<gene>
    <name evidence="2" type="ORF">JHL22_10195</name>
</gene>
<proteinExistence type="predicted"/>
<organism evidence="2 3">
    <name type="scientific">Advenella mandrilli</name>
    <dbReference type="NCBI Taxonomy" id="2800330"/>
    <lineage>
        <taxon>Bacteria</taxon>
        <taxon>Pseudomonadati</taxon>
        <taxon>Pseudomonadota</taxon>
        <taxon>Betaproteobacteria</taxon>
        <taxon>Burkholderiales</taxon>
        <taxon>Alcaligenaceae</taxon>
    </lineage>
</organism>
<dbReference type="InterPro" id="IPR004919">
    <property type="entry name" value="GmrSD_N"/>
</dbReference>
<dbReference type="RefSeq" id="WP_200236824.1">
    <property type="nucleotide sequence ID" value="NZ_JAENGP010000011.1"/>
</dbReference>
<sequence length="597" mass="67244">MSFRTVEPALKDVLDDIAKGIIQLPDFQRGWVWDDNHIKSLIASLSMSYPIGAVMFLEAGSVPFKPRLFEGVSLQPAPKPKIFVLDGQQRLTSMYLSLRSGLSVKTRTEKGAETHRVYFLNMIKCLDQTVDREDAIVSVPESLKIISNFGYKIELDLSTPELQYAQFMCPTSLIFDPTGYMNWKMGFAKYHAKNPDAAMFLMKFDQEIWLRFQQFKVPVIELTQDTPREAVCQVFEKVNTGGVTLTVFELMTATFAADVGEFSLREDWDARKERLIAKYNVLEAVDGTNFLTAVTLLNSYRRHLKKQTTVSCKRAEVLKITLQEFKDQQSLVELGFKRAAELLAEEKIFDARSLPYATQLIPLAAICAHLGNRTTEHGVKQSLLRWYWSGVLGEQYGGANETRFAMDIQDVVGWVNGGLEPRTVRDANFAPVRLLTLQSRLSAAYKGLAALLMKHGGRDFISGTPIDINSYFNNAIDIHHVFPRSWCENQKSPKEKWNSVINKAPLAASTNRFIGGDAPSLYLSRIQKVKGINSVNLDEFLSSHIIPVQQLRSNDFDGFIRLRAISFLNLIEQAIGKTIPGRDSQETVKAFGGFLIA</sequence>
<dbReference type="PANTHER" id="PTHR37292">
    <property type="entry name" value="VNG6097C"/>
    <property type="match status" value="1"/>
</dbReference>
<accession>A0ABS1EF68</accession>
<name>A0ABS1EF68_9BURK</name>
<feature type="domain" description="GmrSD restriction endonucleases N-terminal" evidence="1">
    <location>
        <begin position="10"/>
        <end position="255"/>
    </location>
</feature>
<evidence type="ECO:0000313" key="3">
    <source>
        <dbReference type="Proteomes" id="UP000635316"/>
    </source>
</evidence>
<comment type="caution">
    <text evidence="2">The sequence shown here is derived from an EMBL/GenBank/DDBJ whole genome shotgun (WGS) entry which is preliminary data.</text>
</comment>
<dbReference type="Proteomes" id="UP000635316">
    <property type="component" value="Unassembled WGS sequence"/>
</dbReference>
<keyword evidence="3" id="KW-1185">Reference proteome</keyword>
<evidence type="ECO:0000259" key="1">
    <source>
        <dbReference type="Pfam" id="PF03235"/>
    </source>
</evidence>
<dbReference type="EMBL" id="JAENGP010000011">
    <property type="protein sequence ID" value="MBK1781589.1"/>
    <property type="molecule type" value="Genomic_DNA"/>
</dbReference>
<protein>
    <submittedName>
        <fullName evidence="2">DUF262 domain-containing protein</fullName>
    </submittedName>
</protein>